<dbReference type="PROSITE" id="PS50885">
    <property type="entry name" value="HAMP"/>
    <property type="match status" value="1"/>
</dbReference>
<keyword evidence="8" id="KW-1185">Reference proteome</keyword>
<organism evidence="7 8">
    <name type="scientific">Trinickia terrae</name>
    <dbReference type="NCBI Taxonomy" id="2571161"/>
    <lineage>
        <taxon>Bacteria</taxon>
        <taxon>Pseudomonadati</taxon>
        <taxon>Pseudomonadota</taxon>
        <taxon>Betaproteobacteria</taxon>
        <taxon>Burkholderiales</taxon>
        <taxon>Burkholderiaceae</taxon>
        <taxon>Trinickia</taxon>
    </lineage>
</organism>
<dbReference type="PANTHER" id="PTHR43531:SF5">
    <property type="entry name" value="METHYL-ACCEPTING CHEMOTAXIS PROTEIN III"/>
    <property type="match status" value="1"/>
</dbReference>
<evidence type="ECO:0000256" key="3">
    <source>
        <dbReference type="PROSITE-ProRule" id="PRU00284"/>
    </source>
</evidence>
<evidence type="ECO:0000259" key="5">
    <source>
        <dbReference type="PROSITE" id="PS50111"/>
    </source>
</evidence>
<evidence type="ECO:0000313" key="8">
    <source>
        <dbReference type="Proteomes" id="UP000305539"/>
    </source>
</evidence>
<dbReference type="Pfam" id="PF00015">
    <property type="entry name" value="MCPsignal"/>
    <property type="match status" value="1"/>
</dbReference>
<protein>
    <submittedName>
        <fullName evidence="7">HAMP domain-containing protein</fullName>
    </submittedName>
</protein>
<dbReference type="SMART" id="SM00283">
    <property type="entry name" value="MA"/>
    <property type="match status" value="1"/>
</dbReference>
<dbReference type="GO" id="GO:0005886">
    <property type="term" value="C:plasma membrane"/>
    <property type="evidence" value="ECO:0007669"/>
    <property type="project" value="UniProtKB-SubCell"/>
</dbReference>
<dbReference type="InterPro" id="IPR051310">
    <property type="entry name" value="MCP_chemotaxis"/>
</dbReference>
<dbReference type="GO" id="GO:0004888">
    <property type="term" value="F:transmembrane signaling receptor activity"/>
    <property type="evidence" value="ECO:0007669"/>
    <property type="project" value="InterPro"/>
</dbReference>
<name>A0A4V5PJF3_9BURK</name>
<dbReference type="SMART" id="SM00304">
    <property type="entry name" value="HAMP"/>
    <property type="match status" value="1"/>
</dbReference>
<dbReference type="RefSeq" id="WP_136895481.1">
    <property type="nucleotide sequence ID" value="NZ_SWJE01000007.1"/>
</dbReference>
<dbReference type="SUPFAM" id="SSF58104">
    <property type="entry name" value="Methyl-accepting chemotaxis protein (MCP) signaling domain"/>
    <property type="match status" value="1"/>
</dbReference>
<feature type="domain" description="HAMP" evidence="6">
    <location>
        <begin position="209"/>
        <end position="262"/>
    </location>
</feature>
<keyword evidence="4" id="KW-0472">Membrane</keyword>
<dbReference type="AlphaFoldDB" id="A0A4V5PJF3"/>
<dbReference type="EMBL" id="SWJE01000007">
    <property type="protein sequence ID" value="TKC88280.1"/>
    <property type="molecule type" value="Genomic_DNA"/>
</dbReference>
<dbReference type="InterPro" id="IPR003660">
    <property type="entry name" value="HAMP_dom"/>
</dbReference>
<keyword evidence="3" id="KW-0807">Transducer</keyword>
<dbReference type="InterPro" id="IPR004090">
    <property type="entry name" value="Chemotax_Me-accpt_rcpt"/>
</dbReference>
<dbReference type="FunFam" id="1.10.287.950:FF:000001">
    <property type="entry name" value="Methyl-accepting chemotaxis sensory transducer"/>
    <property type="match status" value="1"/>
</dbReference>
<proteinExistence type="inferred from homology"/>
<comment type="subcellular location">
    <subcellularLocation>
        <location evidence="1">Membrane</location>
    </subcellularLocation>
</comment>
<dbReference type="PRINTS" id="PR00260">
    <property type="entry name" value="CHEMTRNSDUCR"/>
</dbReference>
<dbReference type="Proteomes" id="UP000305539">
    <property type="component" value="Unassembled WGS sequence"/>
</dbReference>
<dbReference type="Pfam" id="PF00672">
    <property type="entry name" value="HAMP"/>
    <property type="match status" value="1"/>
</dbReference>
<dbReference type="GO" id="GO:0006935">
    <property type="term" value="P:chemotaxis"/>
    <property type="evidence" value="ECO:0007669"/>
    <property type="project" value="UniProtKB-KW"/>
</dbReference>
<dbReference type="OrthoDB" id="9763018at2"/>
<dbReference type="PROSITE" id="PS50111">
    <property type="entry name" value="CHEMOTAXIS_TRANSDUC_2"/>
    <property type="match status" value="1"/>
</dbReference>
<evidence type="ECO:0000259" key="6">
    <source>
        <dbReference type="PROSITE" id="PS50885"/>
    </source>
</evidence>
<reference evidence="7 8" key="1">
    <citation type="submission" date="2019-04" db="EMBL/GenBank/DDBJ databases">
        <title>Trinickia sp. 7GSK02, isolated from subtropical forest soil.</title>
        <authorList>
            <person name="Gao Z.-H."/>
            <person name="Qiu L.-H."/>
        </authorList>
    </citation>
    <scope>NUCLEOTIDE SEQUENCE [LARGE SCALE GENOMIC DNA]</scope>
    <source>
        <strain evidence="7 8">7GSK02</strain>
    </source>
</reference>
<evidence type="ECO:0000256" key="2">
    <source>
        <dbReference type="ARBA" id="ARBA00029447"/>
    </source>
</evidence>
<keyword evidence="4" id="KW-0812">Transmembrane</keyword>
<comment type="similarity">
    <text evidence="2">Belongs to the methyl-accepting chemotaxis (MCP) protein family.</text>
</comment>
<accession>A0A4V5PJF3</accession>
<comment type="caution">
    <text evidence="7">The sequence shown here is derived from an EMBL/GenBank/DDBJ whole genome shotgun (WGS) entry which is preliminary data.</text>
</comment>
<evidence type="ECO:0000256" key="1">
    <source>
        <dbReference type="ARBA" id="ARBA00004370"/>
    </source>
</evidence>
<evidence type="ECO:0000256" key="4">
    <source>
        <dbReference type="SAM" id="Phobius"/>
    </source>
</evidence>
<evidence type="ECO:0000313" key="7">
    <source>
        <dbReference type="EMBL" id="TKC88280.1"/>
    </source>
</evidence>
<dbReference type="Gene3D" id="1.10.287.950">
    <property type="entry name" value="Methyl-accepting chemotaxis protein"/>
    <property type="match status" value="1"/>
</dbReference>
<sequence>MIARKTVRGRLLQTLASLSFLMLCGSMLGIWGEYRDLTAMENIYLTDASGTELLLQIKADSLDVIAILTSLATFAESERPERLRKVAVVLKAIDRNRDQYLAIANGSQRRGQATVFSDRLDRFRAFLDDLQTIQATADPASRAQKMSQGKAAYNAFHQSLETLIDDQKRDANQRFNDSKTEIQHHIVLLAALGLCSMIVALVSYVSLTRKVIVPLTTAAEDCERIAAGNLETVRPQESHSGEIGRLFDAFGHMQSILRDIVGDVRSGSESVASATAQIAAGNADLSQRTEEQAASIEAIVADLNEFAERAQRNSLEATKALRFASDVEGIAIEGRSEMDAVVSTMDLIVKSSQRMNEIIGTIESLSFQTNILALNAAVESARAGEHGRGFAVVAAEVRSLAQRSAVAAREIGELIRSSSNEIDRGSQRVQAAGLKMAQISDAVRETSGIMRDIAEVSSAQNSDIVRTQSALDQIEQTTQRNAALVEQASAAAASLRDDAARLARTMQFFASPPGVPMH</sequence>
<dbReference type="InterPro" id="IPR004089">
    <property type="entry name" value="MCPsignal_dom"/>
</dbReference>
<dbReference type="PANTHER" id="PTHR43531">
    <property type="entry name" value="PROTEIN ICFG"/>
    <property type="match status" value="1"/>
</dbReference>
<feature type="domain" description="Methyl-accepting transducer" evidence="5">
    <location>
        <begin position="267"/>
        <end position="496"/>
    </location>
</feature>
<feature type="transmembrane region" description="Helical" evidence="4">
    <location>
        <begin position="12"/>
        <end position="34"/>
    </location>
</feature>
<dbReference type="GO" id="GO:0007165">
    <property type="term" value="P:signal transduction"/>
    <property type="evidence" value="ECO:0007669"/>
    <property type="project" value="UniProtKB-KW"/>
</dbReference>
<feature type="transmembrane region" description="Helical" evidence="4">
    <location>
        <begin position="186"/>
        <end position="207"/>
    </location>
</feature>
<keyword evidence="4" id="KW-1133">Transmembrane helix</keyword>
<gene>
    <name evidence="7" type="ORF">FAZ69_14110</name>
</gene>